<keyword evidence="4" id="KW-0812">Transmembrane</keyword>
<evidence type="ECO:0000256" key="1">
    <source>
        <dbReference type="ARBA" id="ARBA00004571"/>
    </source>
</evidence>
<evidence type="ECO:0000256" key="6">
    <source>
        <dbReference type="ARBA" id="ARBA00023136"/>
    </source>
</evidence>
<evidence type="ECO:0000256" key="7">
    <source>
        <dbReference type="ARBA" id="ARBA00023237"/>
    </source>
</evidence>
<evidence type="ECO:0000256" key="3">
    <source>
        <dbReference type="ARBA" id="ARBA00022452"/>
    </source>
</evidence>
<sequence>MVSLKKLFFGALLSVVFVGISNAQFGYYEDALRFSRFQSTGSARIMGIGGAQMSLGGDISNIHTNPAGLGFFRRSEFSFSPSISTWTTESNYLGQFQEDRTNNISLPNFSLVISRPKGPLSPGKFRGGSFGISFNRMSHFNTRFGYFSDIQGNTSIIDYFLDQANGIPESQIENFGLTGLAYQTFLINPITQDEQGNPINNPTQYDSFVLGFPFQDERVIQEGRISQTTFSYGANFDNKLFVGAGLGLSSLIYSSNKNYGEEFFDEPLIDSRIVEELYISGFGANINLGVIYKPVDQVNLGFNFQSPTWYNMNEEYGATMVNFFDNFYFEPEDIVLGREEASTPIVLGNYNLNTPLRLSGGATFFLGKNGFISADIDYLDYSQSRINSRDFNPNADNQEIRLLYGQTFNYRIGGEYRFDIWRIRGGYGYYGDPFQQASAINRNAQQYTGGFGARLKKFYVDFAYMYTLSDQLYSSYTLIENGVNIGPVIQIRNRISTGMMTFGFNF</sequence>
<keyword evidence="7" id="KW-0998">Cell outer membrane</keyword>
<comment type="similarity">
    <text evidence="2">Belongs to the OmpP1/FadL family.</text>
</comment>
<accession>A0ABW5BE31</accession>
<dbReference type="Proteomes" id="UP001597414">
    <property type="component" value="Unassembled WGS sequence"/>
</dbReference>
<keyword evidence="9" id="KW-1185">Reference proteome</keyword>
<dbReference type="PANTHER" id="PTHR35093">
    <property type="entry name" value="OUTER MEMBRANE PROTEIN NMB0088-RELATED"/>
    <property type="match status" value="1"/>
</dbReference>
<protein>
    <submittedName>
        <fullName evidence="8">OmpP1/FadL family transporter</fullName>
    </submittedName>
</protein>
<dbReference type="EMBL" id="JBHUIV010000020">
    <property type="protein sequence ID" value="MFD2202775.1"/>
    <property type="molecule type" value="Genomic_DNA"/>
</dbReference>
<dbReference type="SUPFAM" id="SSF56935">
    <property type="entry name" value="Porins"/>
    <property type="match status" value="1"/>
</dbReference>
<keyword evidence="6" id="KW-0472">Membrane</keyword>
<gene>
    <name evidence="8" type="ORF">ACFSKV_14450</name>
</gene>
<name>A0ABW5BE31_9BACT</name>
<proteinExistence type="inferred from homology"/>
<evidence type="ECO:0000256" key="5">
    <source>
        <dbReference type="ARBA" id="ARBA00022729"/>
    </source>
</evidence>
<evidence type="ECO:0000313" key="8">
    <source>
        <dbReference type="EMBL" id="MFD2202775.1"/>
    </source>
</evidence>
<evidence type="ECO:0000256" key="2">
    <source>
        <dbReference type="ARBA" id="ARBA00008163"/>
    </source>
</evidence>
<reference evidence="9" key="1">
    <citation type="journal article" date="2019" name="Int. J. Syst. Evol. Microbiol.">
        <title>The Global Catalogue of Microorganisms (GCM) 10K type strain sequencing project: providing services to taxonomists for standard genome sequencing and annotation.</title>
        <authorList>
            <consortium name="The Broad Institute Genomics Platform"/>
            <consortium name="The Broad Institute Genome Sequencing Center for Infectious Disease"/>
            <person name="Wu L."/>
            <person name="Ma J."/>
        </authorList>
    </citation>
    <scope>NUCLEOTIDE SEQUENCE [LARGE SCALE GENOMIC DNA]</scope>
    <source>
        <strain evidence="9">KCTC 19812</strain>
    </source>
</reference>
<dbReference type="RefSeq" id="WP_380804188.1">
    <property type="nucleotide sequence ID" value="NZ_JBHUIV010000020.1"/>
</dbReference>
<comment type="subcellular location">
    <subcellularLocation>
        <location evidence="1">Cell outer membrane</location>
        <topology evidence="1">Multi-pass membrane protein</topology>
    </subcellularLocation>
</comment>
<organism evidence="8 9">
    <name type="scientific">Shivajiella indica</name>
    <dbReference type="NCBI Taxonomy" id="872115"/>
    <lineage>
        <taxon>Bacteria</taxon>
        <taxon>Pseudomonadati</taxon>
        <taxon>Bacteroidota</taxon>
        <taxon>Cytophagia</taxon>
        <taxon>Cytophagales</taxon>
        <taxon>Cyclobacteriaceae</taxon>
        <taxon>Shivajiella</taxon>
    </lineage>
</organism>
<keyword evidence="5" id="KW-0732">Signal</keyword>
<comment type="caution">
    <text evidence="8">The sequence shown here is derived from an EMBL/GenBank/DDBJ whole genome shotgun (WGS) entry which is preliminary data.</text>
</comment>
<dbReference type="Gene3D" id="2.40.160.60">
    <property type="entry name" value="Outer membrane protein transport protein (OMPP1/FadL/TodX)"/>
    <property type="match status" value="1"/>
</dbReference>
<evidence type="ECO:0000313" key="9">
    <source>
        <dbReference type="Proteomes" id="UP001597414"/>
    </source>
</evidence>
<evidence type="ECO:0000256" key="4">
    <source>
        <dbReference type="ARBA" id="ARBA00022692"/>
    </source>
</evidence>
<dbReference type="InterPro" id="IPR005017">
    <property type="entry name" value="OMPP1/FadL/TodX"/>
</dbReference>
<dbReference type="PANTHER" id="PTHR35093:SF8">
    <property type="entry name" value="OUTER MEMBRANE PROTEIN NMB0088-RELATED"/>
    <property type="match status" value="1"/>
</dbReference>
<keyword evidence="3" id="KW-1134">Transmembrane beta strand</keyword>